<evidence type="ECO:0000256" key="11">
    <source>
        <dbReference type="ARBA" id="ARBA00023136"/>
    </source>
</evidence>
<evidence type="ECO:0000256" key="9">
    <source>
        <dbReference type="ARBA" id="ARBA00023065"/>
    </source>
</evidence>
<dbReference type="AlphaFoldDB" id="A0A829Y8C1"/>
<evidence type="ECO:0000256" key="8">
    <source>
        <dbReference type="ARBA" id="ARBA00023047"/>
    </source>
</evidence>
<keyword evidence="9" id="KW-0406">Ion transport</keyword>
<gene>
    <name evidence="18" type="ORF">GCM10011487_15340</name>
</gene>
<dbReference type="GO" id="GO:0015159">
    <property type="term" value="F:polysaccharide transmembrane transporter activity"/>
    <property type="evidence" value="ECO:0007669"/>
    <property type="project" value="InterPro"/>
</dbReference>
<evidence type="ECO:0000256" key="1">
    <source>
        <dbReference type="ARBA" id="ARBA00004571"/>
    </source>
</evidence>
<dbReference type="Proteomes" id="UP000445000">
    <property type="component" value="Unassembled WGS sequence"/>
</dbReference>
<evidence type="ECO:0008006" key="20">
    <source>
        <dbReference type="Google" id="ProtNLM"/>
    </source>
</evidence>
<keyword evidence="5" id="KW-0762">Sugar transport</keyword>
<keyword evidence="8" id="KW-0625">Polysaccharide transport</keyword>
<dbReference type="InterPro" id="IPR049712">
    <property type="entry name" value="Poly_export"/>
</dbReference>
<evidence type="ECO:0000259" key="15">
    <source>
        <dbReference type="Pfam" id="PF02563"/>
    </source>
</evidence>
<proteinExistence type="inferred from homology"/>
<protein>
    <recommendedName>
        <fullName evidence="20">Polysaccharide export protein EpsE</fullName>
    </recommendedName>
</protein>
<evidence type="ECO:0000256" key="10">
    <source>
        <dbReference type="ARBA" id="ARBA00023114"/>
    </source>
</evidence>
<dbReference type="NCBIfam" id="TIGR03028">
    <property type="entry name" value="EpsE"/>
    <property type="match status" value="1"/>
</dbReference>
<comment type="similarity">
    <text evidence="2">Belongs to the BexD/CtrA/VexA family.</text>
</comment>
<keyword evidence="4" id="KW-1134">Transmembrane beta strand</keyword>
<dbReference type="GO" id="GO:0006811">
    <property type="term" value="P:monoatomic ion transport"/>
    <property type="evidence" value="ECO:0007669"/>
    <property type="project" value="UniProtKB-KW"/>
</dbReference>
<dbReference type="InterPro" id="IPR017478">
    <property type="entry name" value="Polysacc_export_EpsE"/>
</dbReference>
<evidence type="ECO:0000256" key="12">
    <source>
        <dbReference type="ARBA" id="ARBA00023139"/>
    </source>
</evidence>
<keyword evidence="10" id="KW-0626">Porin</keyword>
<organism evidence="18 19">
    <name type="scientific">Steroidobacter agaridevorans</name>
    <dbReference type="NCBI Taxonomy" id="2695856"/>
    <lineage>
        <taxon>Bacteria</taxon>
        <taxon>Pseudomonadati</taxon>
        <taxon>Pseudomonadota</taxon>
        <taxon>Gammaproteobacteria</taxon>
        <taxon>Steroidobacterales</taxon>
        <taxon>Steroidobacteraceae</taxon>
        <taxon>Steroidobacter</taxon>
    </lineage>
</organism>
<keyword evidence="13" id="KW-0998">Cell outer membrane</keyword>
<keyword evidence="19" id="KW-1185">Reference proteome</keyword>
<sequence length="270" mass="29078">MLISPMARRTVSTLSLVLLMICSMLGRSSFAADADYRLGPGDMLRVNVFGSPELSGEVRVSESGNITYPLIGQVQVSGKSPAQVEAQLVSAFVEGGYLKQPQVSVLVLEYRSQKVSVMGHVTKPGQYSLQSSSRVLDVLAAAGGPISEEAADVVSLMRKDGSKVPIDLTKLFAGDPSQNQEVAGGDTLYVPRAPQFYVYGEVQKPGMYKLERGMTVSRAISKGGGLTTRGSERRVVIKRKDKEGKEEHYSAKGSDLLQADDVLMVKEGLF</sequence>
<dbReference type="Pfam" id="PF02563">
    <property type="entry name" value="Poly_export"/>
    <property type="match status" value="1"/>
</dbReference>
<dbReference type="Pfam" id="PF22461">
    <property type="entry name" value="SLBB_2"/>
    <property type="match status" value="1"/>
</dbReference>
<dbReference type="EMBL" id="BLJN01000001">
    <property type="protein sequence ID" value="GFE79534.1"/>
    <property type="molecule type" value="Genomic_DNA"/>
</dbReference>
<keyword evidence="12" id="KW-0564">Palmitate</keyword>
<feature type="domain" description="Polysaccharide export protein N-terminal" evidence="15">
    <location>
        <begin position="32"/>
        <end position="107"/>
    </location>
</feature>
<evidence type="ECO:0000259" key="16">
    <source>
        <dbReference type="Pfam" id="PF10531"/>
    </source>
</evidence>
<comment type="caution">
    <text evidence="18">The sequence shown here is derived from an EMBL/GenBank/DDBJ whole genome shotgun (WGS) entry which is preliminary data.</text>
</comment>
<feature type="domain" description="SLBB" evidence="17">
    <location>
        <begin position="113"/>
        <end position="190"/>
    </location>
</feature>
<accession>A0A829Y8C1</accession>
<evidence type="ECO:0000259" key="17">
    <source>
        <dbReference type="Pfam" id="PF22461"/>
    </source>
</evidence>
<dbReference type="Pfam" id="PF10531">
    <property type="entry name" value="SLBB"/>
    <property type="match status" value="1"/>
</dbReference>
<dbReference type="Gene3D" id="3.10.560.10">
    <property type="entry name" value="Outer membrane lipoprotein wza domain like"/>
    <property type="match status" value="2"/>
</dbReference>
<dbReference type="GO" id="GO:0046930">
    <property type="term" value="C:pore complex"/>
    <property type="evidence" value="ECO:0007669"/>
    <property type="project" value="UniProtKB-KW"/>
</dbReference>
<evidence type="ECO:0000256" key="5">
    <source>
        <dbReference type="ARBA" id="ARBA00022597"/>
    </source>
</evidence>
<dbReference type="PANTHER" id="PTHR33619">
    <property type="entry name" value="POLYSACCHARIDE EXPORT PROTEIN GFCE-RELATED"/>
    <property type="match status" value="1"/>
</dbReference>
<dbReference type="RefSeq" id="WP_202624383.1">
    <property type="nucleotide sequence ID" value="NZ_BLJN01000001.1"/>
</dbReference>
<keyword evidence="11" id="KW-0472">Membrane</keyword>
<evidence type="ECO:0000256" key="3">
    <source>
        <dbReference type="ARBA" id="ARBA00022448"/>
    </source>
</evidence>
<evidence type="ECO:0000256" key="13">
    <source>
        <dbReference type="ARBA" id="ARBA00023237"/>
    </source>
</evidence>
<dbReference type="InterPro" id="IPR019554">
    <property type="entry name" value="Soluble_ligand-bd"/>
</dbReference>
<comment type="subcellular location">
    <subcellularLocation>
        <location evidence="1">Cell outer membrane</location>
        <topology evidence="1">Multi-pass membrane protein</topology>
    </subcellularLocation>
</comment>
<keyword evidence="14" id="KW-0449">Lipoprotein</keyword>
<dbReference type="GO" id="GO:0015288">
    <property type="term" value="F:porin activity"/>
    <property type="evidence" value="ECO:0007669"/>
    <property type="project" value="UniProtKB-KW"/>
</dbReference>
<evidence type="ECO:0000313" key="18">
    <source>
        <dbReference type="EMBL" id="GFE79534.1"/>
    </source>
</evidence>
<reference evidence="19" key="1">
    <citation type="submission" date="2020-01" db="EMBL/GenBank/DDBJ databases">
        <title>'Steroidobacter agaridevorans' sp. nov., agar-degrading bacteria isolated from rhizosphere soils.</title>
        <authorList>
            <person name="Ikenaga M."/>
            <person name="Kataoka M."/>
            <person name="Murouchi A."/>
            <person name="Katsuragi S."/>
            <person name="Sakai M."/>
        </authorList>
    </citation>
    <scope>NUCLEOTIDE SEQUENCE [LARGE SCALE GENOMIC DNA]</scope>
    <source>
        <strain evidence="19">YU21-B</strain>
    </source>
</reference>
<keyword evidence="6" id="KW-0812">Transmembrane</keyword>
<evidence type="ECO:0000256" key="6">
    <source>
        <dbReference type="ARBA" id="ARBA00022692"/>
    </source>
</evidence>
<evidence type="ECO:0000256" key="2">
    <source>
        <dbReference type="ARBA" id="ARBA00009450"/>
    </source>
</evidence>
<name>A0A829Y8C1_9GAMM</name>
<evidence type="ECO:0000256" key="14">
    <source>
        <dbReference type="ARBA" id="ARBA00023288"/>
    </source>
</evidence>
<evidence type="ECO:0000256" key="4">
    <source>
        <dbReference type="ARBA" id="ARBA00022452"/>
    </source>
</evidence>
<keyword evidence="7" id="KW-0732">Signal</keyword>
<evidence type="ECO:0000313" key="19">
    <source>
        <dbReference type="Proteomes" id="UP000445000"/>
    </source>
</evidence>
<dbReference type="GO" id="GO:0009279">
    <property type="term" value="C:cell outer membrane"/>
    <property type="evidence" value="ECO:0007669"/>
    <property type="project" value="UniProtKB-SubCell"/>
</dbReference>
<dbReference type="Gene3D" id="3.30.1950.10">
    <property type="entry name" value="wza like domain"/>
    <property type="match status" value="1"/>
</dbReference>
<dbReference type="InterPro" id="IPR003715">
    <property type="entry name" value="Poly_export_N"/>
</dbReference>
<feature type="domain" description="Soluble ligand binding" evidence="16">
    <location>
        <begin position="196"/>
        <end position="246"/>
    </location>
</feature>
<keyword evidence="3" id="KW-0813">Transport</keyword>
<dbReference type="PANTHER" id="PTHR33619:SF3">
    <property type="entry name" value="POLYSACCHARIDE EXPORT PROTEIN GFCE-RELATED"/>
    <property type="match status" value="1"/>
</dbReference>
<evidence type="ECO:0000256" key="7">
    <source>
        <dbReference type="ARBA" id="ARBA00022729"/>
    </source>
</evidence>
<dbReference type="InterPro" id="IPR054765">
    <property type="entry name" value="SLBB_dom"/>
</dbReference>